<name>A0A6N6M642_9FLAO</name>
<evidence type="ECO:0000256" key="2">
    <source>
        <dbReference type="ARBA" id="ARBA00022452"/>
    </source>
</evidence>
<dbReference type="PANTHER" id="PTHR12815">
    <property type="entry name" value="SORTING AND ASSEMBLY MACHINERY SAMM50 PROTEIN FAMILY MEMBER"/>
    <property type="match status" value="1"/>
</dbReference>
<protein>
    <submittedName>
        <fullName evidence="7">BamA/TamA family outer membrane protein</fullName>
    </submittedName>
</protein>
<dbReference type="Gene3D" id="2.40.160.50">
    <property type="entry name" value="membrane protein fhac: a member of the omp85/tpsb transporter family"/>
    <property type="match status" value="1"/>
</dbReference>
<keyword evidence="4" id="KW-0472">Membrane</keyword>
<evidence type="ECO:0000256" key="3">
    <source>
        <dbReference type="ARBA" id="ARBA00022692"/>
    </source>
</evidence>
<dbReference type="Gene3D" id="3.10.20.310">
    <property type="entry name" value="membrane protein fhac"/>
    <property type="match status" value="1"/>
</dbReference>
<dbReference type="InterPro" id="IPR034746">
    <property type="entry name" value="POTRA"/>
</dbReference>
<dbReference type="Pfam" id="PF01103">
    <property type="entry name" value="Omp85"/>
    <property type="match status" value="1"/>
</dbReference>
<dbReference type="RefSeq" id="WP_151169440.1">
    <property type="nucleotide sequence ID" value="NZ_WACR01000010.1"/>
</dbReference>
<proteinExistence type="predicted"/>
<dbReference type="EMBL" id="WACR01000010">
    <property type="protein sequence ID" value="KAB1062827.1"/>
    <property type="molecule type" value="Genomic_DNA"/>
</dbReference>
<keyword evidence="5" id="KW-0732">Signal</keyword>
<keyword evidence="2" id="KW-1134">Transmembrane beta strand</keyword>
<dbReference type="InterPro" id="IPR039910">
    <property type="entry name" value="D15-like"/>
</dbReference>
<evidence type="ECO:0000313" key="7">
    <source>
        <dbReference type="EMBL" id="KAB1062827.1"/>
    </source>
</evidence>
<feature type="domain" description="POTRA" evidence="6">
    <location>
        <begin position="25"/>
        <end position="100"/>
    </location>
</feature>
<evidence type="ECO:0000313" key="8">
    <source>
        <dbReference type="Proteomes" id="UP000435357"/>
    </source>
</evidence>
<feature type="signal peptide" evidence="5">
    <location>
        <begin position="1"/>
        <end position="20"/>
    </location>
</feature>
<dbReference type="AlphaFoldDB" id="A0A6N6M642"/>
<dbReference type="Pfam" id="PF07244">
    <property type="entry name" value="POTRA"/>
    <property type="match status" value="1"/>
</dbReference>
<dbReference type="PROSITE" id="PS51779">
    <property type="entry name" value="POTRA"/>
    <property type="match status" value="1"/>
</dbReference>
<dbReference type="InterPro" id="IPR010827">
    <property type="entry name" value="BamA/TamA_POTRA"/>
</dbReference>
<keyword evidence="8" id="KW-1185">Reference proteome</keyword>
<accession>A0A6N6M642</accession>
<evidence type="ECO:0000256" key="1">
    <source>
        <dbReference type="ARBA" id="ARBA00004370"/>
    </source>
</evidence>
<reference evidence="7 8" key="1">
    <citation type="submission" date="2019-09" db="EMBL/GenBank/DDBJ databases">
        <title>Genomes of Cryomorphaceae.</title>
        <authorList>
            <person name="Bowman J.P."/>
        </authorList>
    </citation>
    <scope>NUCLEOTIDE SEQUENCE [LARGE SCALE GENOMIC DNA]</scope>
    <source>
        <strain evidence="7 8">KCTC 52047</strain>
    </source>
</reference>
<evidence type="ECO:0000256" key="5">
    <source>
        <dbReference type="SAM" id="SignalP"/>
    </source>
</evidence>
<keyword evidence="3" id="KW-0812">Transmembrane</keyword>
<dbReference type="PANTHER" id="PTHR12815:SF18">
    <property type="entry name" value="SORTING AND ASSEMBLY MACHINERY COMPONENT 50 HOMOLOG"/>
    <property type="match status" value="1"/>
</dbReference>
<comment type="caution">
    <text evidence="7">The sequence shown here is derived from an EMBL/GenBank/DDBJ whole genome shotgun (WGS) entry which is preliminary data.</text>
</comment>
<feature type="chain" id="PRO_5026855539" evidence="5">
    <location>
        <begin position="21"/>
        <end position="463"/>
    </location>
</feature>
<dbReference type="OrthoDB" id="9768717at2"/>
<organism evidence="7 8">
    <name type="scientific">Salibacter halophilus</name>
    <dbReference type="NCBI Taxonomy" id="1803916"/>
    <lineage>
        <taxon>Bacteria</taxon>
        <taxon>Pseudomonadati</taxon>
        <taxon>Bacteroidota</taxon>
        <taxon>Flavobacteriia</taxon>
        <taxon>Flavobacteriales</taxon>
        <taxon>Salibacteraceae</taxon>
        <taxon>Salibacter</taxon>
    </lineage>
</organism>
<gene>
    <name evidence="7" type="ORF">F3059_11615</name>
</gene>
<evidence type="ECO:0000256" key="4">
    <source>
        <dbReference type="ARBA" id="ARBA00023136"/>
    </source>
</evidence>
<dbReference type="InterPro" id="IPR000184">
    <property type="entry name" value="Bac_surfAg_D15"/>
</dbReference>
<sequence>MRFWLLNTLFVVLLSVSVRAQQNQYRVTGIEVNGNDVTKNEIITRELTFKVGDTLSLERMSYNIERSENNIFNTTLFNYVTIIPEFEDNTVAFSIFVFERWYVWPFPLIENADRNFNVWWQNKDFDRLSYGMRLVWNNFRGRNETLVLTGKAGFQERLSLAYGIPYLDREKKFGLKLEVGYSMNKEVNYGSSENKRLFYKEIETPQRRNSYANMRFTWRDKLYTRQHFTLFYDRISVTDTLQELGQPFELLTGNSSKSEFFSFSYDIKFDKRDYINYPLDGLMLHANIMKKGFGIVNDEGLDVLTARMEAHHHQPIGERFTLSNGIYSYLNFLENPPYMLQSGLGYNDFVRGYELYVIDAQDYFLSRNNIKFHLLKPKLKRIDFIPLEQFKTIPLAIYTNAYIDVGYGSELRYQTNNNLANKWLVGYGAGLDFVTYYDLIVRTEYSFNIEGQSGFFLHFVKPI</sequence>
<evidence type="ECO:0000259" key="6">
    <source>
        <dbReference type="PROSITE" id="PS51779"/>
    </source>
</evidence>
<dbReference type="Proteomes" id="UP000435357">
    <property type="component" value="Unassembled WGS sequence"/>
</dbReference>
<dbReference type="GO" id="GO:0019867">
    <property type="term" value="C:outer membrane"/>
    <property type="evidence" value="ECO:0007669"/>
    <property type="project" value="InterPro"/>
</dbReference>
<comment type="subcellular location">
    <subcellularLocation>
        <location evidence="1">Membrane</location>
    </subcellularLocation>
</comment>